<proteinExistence type="predicted"/>
<dbReference type="Proteomes" id="UP000322981">
    <property type="component" value="Unassembled WGS sequence"/>
</dbReference>
<dbReference type="InterPro" id="IPR009211">
    <property type="entry name" value="TagJ"/>
</dbReference>
<organism evidence="1 2">
    <name type="scientific">Thiohalocapsa marina</name>
    <dbReference type="NCBI Taxonomy" id="424902"/>
    <lineage>
        <taxon>Bacteria</taxon>
        <taxon>Pseudomonadati</taxon>
        <taxon>Pseudomonadota</taxon>
        <taxon>Gammaproteobacteria</taxon>
        <taxon>Chromatiales</taxon>
        <taxon>Chromatiaceae</taxon>
        <taxon>Thiohalocapsa</taxon>
    </lineage>
</organism>
<evidence type="ECO:0000313" key="1">
    <source>
        <dbReference type="EMBL" id="KAA6187371.1"/>
    </source>
</evidence>
<protein>
    <submittedName>
        <fullName evidence="1">Virulence protein SciE type</fullName>
    </submittedName>
</protein>
<dbReference type="OrthoDB" id="5416084at2"/>
<accession>A0A5M8FU74</accession>
<comment type="caution">
    <text evidence="1">The sequence shown here is derived from an EMBL/GenBank/DDBJ whole genome shotgun (WGS) entry which is preliminary data.</text>
</comment>
<reference evidence="1 2" key="1">
    <citation type="submission" date="2019-09" db="EMBL/GenBank/DDBJ databases">
        <title>Whole-genome sequence of the purple sulfur bacterium Thiohalocapsa marina DSM 19078.</title>
        <authorList>
            <person name="Kyndt J.A."/>
            <person name="Meyer T.E."/>
        </authorList>
    </citation>
    <scope>NUCLEOTIDE SEQUENCE [LARGE SCALE GENOMIC DNA]</scope>
    <source>
        <strain evidence="1 2">DSM 19078</strain>
    </source>
</reference>
<keyword evidence="2" id="KW-1185">Reference proteome</keyword>
<gene>
    <name evidence="1" type="ORF">F2Q65_02280</name>
</gene>
<name>A0A5M8FU74_9GAMM</name>
<dbReference type="RefSeq" id="WP_150089989.1">
    <property type="nucleotide sequence ID" value="NZ_JBFUOH010000095.1"/>
</dbReference>
<dbReference type="Pfam" id="PF07024">
    <property type="entry name" value="ImpE"/>
    <property type="match status" value="1"/>
</dbReference>
<sequence>MDAEASLERGDLDAALKALQGQIRKAPAEAKLRVFLFQLLCVLGHWDKALRQLQVAADLDAGALAMAATYRNAVQAEALRESVFAGERDPVVFGEPQRWIALLVEALRVSAHGDAARAQALRAEAFEDAPATAGRIDGADCAWIADADMRLGPVLEGVVDGRYCWMPFQYIQRIHLDAPTDLRDLVWAPAQVTWINGGESVVLIPVRYAGTTAQADAGLKLARRTEWIDLGADCFAGLGQRMLTTDKDEYPLLAIREIVLDQSGLATGTSEHG</sequence>
<dbReference type="PIRSF" id="PIRSF029288">
    <property type="entry name" value="SciE_ImpE"/>
    <property type="match status" value="1"/>
</dbReference>
<evidence type="ECO:0000313" key="2">
    <source>
        <dbReference type="Proteomes" id="UP000322981"/>
    </source>
</evidence>
<dbReference type="EMBL" id="VWXX01000002">
    <property type="protein sequence ID" value="KAA6187371.1"/>
    <property type="molecule type" value="Genomic_DNA"/>
</dbReference>
<dbReference type="SUPFAM" id="SSF144059">
    <property type="entry name" value="ImpE-like"/>
    <property type="match status" value="1"/>
</dbReference>
<dbReference type="InterPro" id="IPR011990">
    <property type="entry name" value="TPR-like_helical_dom_sf"/>
</dbReference>
<dbReference type="AlphaFoldDB" id="A0A5M8FU74"/>
<dbReference type="Gene3D" id="1.25.40.10">
    <property type="entry name" value="Tetratricopeptide repeat domain"/>
    <property type="match status" value="1"/>
</dbReference>